<evidence type="ECO:0000256" key="3">
    <source>
        <dbReference type="ARBA" id="ARBA00022448"/>
    </source>
</evidence>
<evidence type="ECO:0000256" key="1">
    <source>
        <dbReference type="ARBA" id="ARBA00004418"/>
    </source>
</evidence>
<dbReference type="STRING" id="92487.SAMN02745130_02322"/>
<evidence type="ECO:0000256" key="2">
    <source>
        <dbReference type="ARBA" id="ARBA00008520"/>
    </source>
</evidence>
<proteinExistence type="inferred from homology"/>
<evidence type="ECO:0000313" key="9">
    <source>
        <dbReference type="Proteomes" id="UP000190460"/>
    </source>
</evidence>
<dbReference type="SUPFAM" id="SSF53850">
    <property type="entry name" value="Periplasmic binding protein-like II"/>
    <property type="match status" value="1"/>
</dbReference>
<sequence>MKQLKQLLVGKVQLAVAVATLTVGMAAPSFAEDVEVMHWWTSGGEAEAISVLKKALEGEGVGWKDAAVAGGGGAAAMTALKARVTSGNPPTAAQIGLMGLQEWAGEGLLGDLSATAEKQSWVKDLPPAVMEGAKYEGKFVGVPFNIHRANWLWSNAKIFADNGLTPPTTWDEFFAVGDKLKGKGIIPLALGGEPWQETILLEDTITAVGGSDFYRKAFLELDMGALGSEQMVKAFETLGKIRDYIDPGAPGRAWNDATSMVLTGKAAMQLMGDWAKGEIVKAKLVPGKDILCTPAPGTAGAYHFNVDYFMMFKAEGSHLDAQMKLAAAIMDPSFQETFNMVKGSIPANTAVKGDKFDVCAQQAMKDIQESVAKNALIGALQGGAAQSARIQGAVQDVVANFFSSSQSAKDAVAALVKAVADAKS</sequence>
<evidence type="ECO:0000313" key="8">
    <source>
        <dbReference type="EMBL" id="SKA82879.1"/>
    </source>
</evidence>
<dbReference type="GO" id="GO:0042597">
    <property type="term" value="C:periplasmic space"/>
    <property type="evidence" value="ECO:0007669"/>
    <property type="project" value="UniProtKB-SubCell"/>
</dbReference>
<dbReference type="InterPro" id="IPR050490">
    <property type="entry name" value="Bact_solute-bd_prot1"/>
</dbReference>
<evidence type="ECO:0000256" key="7">
    <source>
        <dbReference type="SAM" id="SignalP"/>
    </source>
</evidence>
<dbReference type="InterPro" id="IPR006059">
    <property type="entry name" value="SBP"/>
</dbReference>
<evidence type="ECO:0000256" key="4">
    <source>
        <dbReference type="ARBA" id="ARBA00022729"/>
    </source>
</evidence>
<dbReference type="Pfam" id="PF01547">
    <property type="entry name" value="SBP_bac_1"/>
    <property type="match status" value="1"/>
</dbReference>
<reference evidence="8 9" key="1">
    <citation type="submission" date="2017-02" db="EMBL/GenBank/DDBJ databases">
        <authorList>
            <person name="Peterson S.W."/>
        </authorList>
    </citation>
    <scope>NUCLEOTIDE SEQUENCE [LARGE SCALE GENOMIC DNA]</scope>
    <source>
        <strain evidence="8 9">ATCC 49788</strain>
    </source>
</reference>
<keyword evidence="4 7" id="KW-0732">Signal</keyword>
<dbReference type="RefSeq" id="WP_078922796.1">
    <property type="nucleotide sequence ID" value="NZ_FUYB01000011.1"/>
</dbReference>
<protein>
    <recommendedName>
        <fullName evidence="6">Probable sugar-binding periplasmic protein</fullName>
    </recommendedName>
</protein>
<comment type="function">
    <text evidence="5">Part of a binding-protein-dependent transport system for a sugar.</text>
</comment>
<keyword evidence="3" id="KW-0813">Transport</keyword>
<gene>
    <name evidence="8" type="ORF">SAMN02745130_02322</name>
</gene>
<comment type="subcellular location">
    <subcellularLocation>
        <location evidence="1">Periplasm</location>
    </subcellularLocation>
</comment>
<accession>A0A1T4X062</accession>
<dbReference type="PANTHER" id="PTHR43649">
    <property type="entry name" value="ARABINOSE-BINDING PROTEIN-RELATED"/>
    <property type="match status" value="1"/>
</dbReference>
<dbReference type="OrthoDB" id="5580590at2"/>
<dbReference type="EMBL" id="FUYB01000011">
    <property type="protein sequence ID" value="SKA82879.1"/>
    <property type="molecule type" value="Genomic_DNA"/>
</dbReference>
<feature type="signal peptide" evidence="7">
    <location>
        <begin position="1"/>
        <end position="31"/>
    </location>
</feature>
<dbReference type="PANTHER" id="PTHR43649:SF28">
    <property type="entry name" value="BINDING PROTEIN COMPONENT OF ABC SUGAR TRANSPORTER-RELATED"/>
    <property type="match status" value="1"/>
</dbReference>
<evidence type="ECO:0000256" key="6">
    <source>
        <dbReference type="ARBA" id="ARBA00049753"/>
    </source>
</evidence>
<keyword evidence="9" id="KW-1185">Reference proteome</keyword>
<dbReference type="Proteomes" id="UP000190460">
    <property type="component" value="Unassembled WGS sequence"/>
</dbReference>
<evidence type="ECO:0000256" key="5">
    <source>
        <dbReference type="ARBA" id="ARBA00049629"/>
    </source>
</evidence>
<dbReference type="Gene3D" id="3.40.190.10">
    <property type="entry name" value="Periplasmic binding protein-like II"/>
    <property type="match status" value="2"/>
</dbReference>
<organism evidence="8 9">
    <name type="scientific">Thiothrix eikelboomii</name>
    <dbReference type="NCBI Taxonomy" id="92487"/>
    <lineage>
        <taxon>Bacteria</taxon>
        <taxon>Pseudomonadati</taxon>
        <taxon>Pseudomonadota</taxon>
        <taxon>Gammaproteobacteria</taxon>
        <taxon>Thiotrichales</taxon>
        <taxon>Thiotrichaceae</taxon>
        <taxon>Thiothrix</taxon>
    </lineage>
</organism>
<dbReference type="AlphaFoldDB" id="A0A1T4X062"/>
<name>A0A1T4X062_9GAMM</name>
<comment type="similarity">
    <text evidence="2">Belongs to the bacterial solute-binding protein 1 family.</text>
</comment>
<feature type="chain" id="PRO_5012301280" description="Probable sugar-binding periplasmic protein" evidence="7">
    <location>
        <begin position="32"/>
        <end position="424"/>
    </location>
</feature>